<dbReference type="EMBL" id="JACHIR010000001">
    <property type="protein sequence ID" value="MBB5894760.1"/>
    <property type="molecule type" value="Genomic_DNA"/>
</dbReference>
<protein>
    <recommendedName>
        <fullName evidence="3">Excreted virulence factor EspC (Type VII ESX diderm)</fullName>
    </recommendedName>
</protein>
<evidence type="ECO:0008006" key="3">
    <source>
        <dbReference type="Google" id="ProtNLM"/>
    </source>
</evidence>
<proteinExistence type="predicted"/>
<dbReference type="RefSeq" id="WP_052395864.1">
    <property type="nucleotide sequence ID" value="NZ_BAAAWY010000019.1"/>
</dbReference>
<dbReference type="Proteomes" id="UP000585638">
    <property type="component" value="Unassembled WGS sequence"/>
</dbReference>
<dbReference type="AlphaFoldDB" id="A0A7W9KLP8"/>
<keyword evidence="2" id="KW-1185">Reference proteome</keyword>
<gene>
    <name evidence="1" type="ORF">BJ998_005956</name>
</gene>
<comment type="caution">
    <text evidence="1">The sequence shown here is derived from an EMBL/GenBank/DDBJ whole genome shotgun (WGS) entry which is preliminary data.</text>
</comment>
<evidence type="ECO:0000313" key="2">
    <source>
        <dbReference type="Proteomes" id="UP000585638"/>
    </source>
</evidence>
<name>A0A7W9KLP8_9PSEU</name>
<reference evidence="1 2" key="1">
    <citation type="submission" date="2020-08" db="EMBL/GenBank/DDBJ databases">
        <title>Sequencing the genomes of 1000 actinobacteria strains.</title>
        <authorList>
            <person name="Klenk H.-P."/>
        </authorList>
    </citation>
    <scope>NUCLEOTIDE SEQUENCE [LARGE SCALE GENOMIC DNA]</scope>
    <source>
        <strain evidence="1 2">DSM 43851</strain>
    </source>
</reference>
<accession>A0A7W9KLP8</accession>
<organism evidence="1 2">
    <name type="scientific">Kutzneria kofuensis</name>
    <dbReference type="NCBI Taxonomy" id="103725"/>
    <lineage>
        <taxon>Bacteria</taxon>
        <taxon>Bacillati</taxon>
        <taxon>Actinomycetota</taxon>
        <taxon>Actinomycetes</taxon>
        <taxon>Pseudonocardiales</taxon>
        <taxon>Pseudonocardiaceae</taxon>
        <taxon>Kutzneria</taxon>
    </lineage>
</organism>
<evidence type="ECO:0000313" key="1">
    <source>
        <dbReference type="EMBL" id="MBB5894760.1"/>
    </source>
</evidence>
<sequence length="116" mass="12676">MWDQSFSVHLESLTDFARELQTQLDGMGNPMDQLTQLASAPVLLGDFGEAFTLAQRTKAAVAEMHGLLDQVRQAIEFAENVTKTVATGYERLDDDLASGMQVTTGYADSQGDSTWT</sequence>